<evidence type="ECO:0000313" key="13">
    <source>
        <dbReference type="Proteomes" id="UP000271573"/>
    </source>
</evidence>
<keyword evidence="5 11" id="KW-0812">Transmembrane</keyword>
<dbReference type="RefSeq" id="WP_164512450.1">
    <property type="nucleotide sequence ID" value="NZ_AP019307.1"/>
</dbReference>
<sequence>MNVTLAVYAVFFVILWAVFIRPASKRNKEMRRDQATASVGAEVMLTSGIFGRVASVDEDSAKIGVEIAPGVVIHVTRVAIANVTPEKSDEADDAAAPTDEAVETD</sequence>
<proteinExistence type="inferred from homology"/>
<evidence type="ECO:0000256" key="4">
    <source>
        <dbReference type="ARBA" id="ARBA00022475"/>
    </source>
</evidence>
<evidence type="ECO:0000256" key="10">
    <source>
        <dbReference type="SAM" id="MobiDB-lite"/>
    </source>
</evidence>
<comment type="similarity">
    <text evidence="2">Belongs to the YajC family.</text>
</comment>
<keyword evidence="6" id="KW-0653">Protein transport</keyword>
<feature type="region of interest" description="Disordered" evidence="10">
    <location>
        <begin position="84"/>
        <end position="105"/>
    </location>
</feature>
<keyword evidence="8" id="KW-0811">Translocation</keyword>
<dbReference type="PANTHER" id="PTHR33909:SF1">
    <property type="entry name" value="SEC TRANSLOCON ACCESSORY COMPLEX SUBUNIT YAJC"/>
    <property type="match status" value="1"/>
</dbReference>
<dbReference type="InterPro" id="IPR003849">
    <property type="entry name" value="Preprotein_translocase_YajC"/>
</dbReference>
<evidence type="ECO:0008006" key="14">
    <source>
        <dbReference type="Google" id="ProtNLM"/>
    </source>
</evidence>
<dbReference type="GO" id="GO:0015031">
    <property type="term" value="P:protein transport"/>
    <property type="evidence" value="ECO:0007669"/>
    <property type="project" value="UniProtKB-KW"/>
</dbReference>
<evidence type="ECO:0000256" key="11">
    <source>
        <dbReference type="SAM" id="Phobius"/>
    </source>
</evidence>
<organism evidence="12 13">
    <name type="scientific">Nocardioides baekrokdamisoli</name>
    <dbReference type="NCBI Taxonomy" id="1804624"/>
    <lineage>
        <taxon>Bacteria</taxon>
        <taxon>Bacillati</taxon>
        <taxon>Actinomycetota</taxon>
        <taxon>Actinomycetes</taxon>
        <taxon>Propionibacteriales</taxon>
        <taxon>Nocardioidaceae</taxon>
        <taxon>Nocardioides</taxon>
    </lineage>
</organism>
<keyword evidence="13" id="KW-1185">Reference proteome</keyword>
<name>A0A3G9IRT2_9ACTN</name>
<gene>
    <name evidence="12" type="ORF">Back2_06180</name>
</gene>
<dbReference type="SMART" id="SM01323">
    <property type="entry name" value="YajC"/>
    <property type="match status" value="1"/>
</dbReference>
<keyword evidence="4" id="KW-1003">Cell membrane</keyword>
<feature type="transmembrane region" description="Helical" evidence="11">
    <location>
        <begin position="6"/>
        <end position="24"/>
    </location>
</feature>
<dbReference type="PANTHER" id="PTHR33909">
    <property type="entry name" value="SEC TRANSLOCON ACCESSORY COMPLEX SUBUNIT YAJC"/>
    <property type="match status" value="1"/>
</dbReference>
<comment type="subcellular location">
    <subcellularLocation>
        <location evidence="1">Cell membrane</location>
        <topology evidence="1">Single-pass membrane protein</topology>
    </subcellularLocation>
</comment>
<reference evidence="12 13" key="1">
    <citation type="submission" date="2018-11" db="EMBL/GenBank/DDBJ databases">
        <title>Complete genome sequence of Nocardioides baekrokdamisoli strain KCTC 39748.</title>
        <authorList>
            <person name="Kang S.W."/>
            <person name="Lee K.C."/>
            <person name="Kim K.K."/>
            <person name="Kim J.S."/>
            <person name="Kim D.S."/>
            <person name="Ko S.H."/>
            <person name="Yang S.H."/>
            <person name="Shin Y.K."/>
            <person name="Lee J.S."/>
        </authorList>
    </citation>
    <scope>NUCLEOTIDE SEQUENCE [LARGE SCALE GENOMIC DNA]</scope>
    <source>
        <strain evidence="12 13">KCTC 39748</strain>
    </source>
</reference>
<evidence type="ECO:0000256" key="8">
    <source>
        <dbReference type="ARBA" id="ARBA00023010"/>
    </source>
</evidence>
<evidence type="ECO:0000256" key="2">
    <source>
        <dbReference type="ARBA" id="ARBA00006742"/>
    </source>
</evidence>
<evidence type="ECO:0000256" key="9">
    <source>
        <dbReference type="ARBA" id="ARBA00023136"/>
    </source>
</evidence>
<dbReference type="NCBIfam" id="TIGR00739">
    <property type="entry name" value="yajC"/>
    <property type="match status" value="1"/>
</dbReference>
<protein>
    <recommendedName>
        <fullName evidence="14">Preprotein translocase subunit YajC</fullName>
    </recommendedName>
</protein>
<dbReference type="PRINTS" id="PR01853">
    <property type="entry name" value="YAJCTRNLCASE"/>
</dbReference>
<keyword evidence="9 11" id="KW-0472">Membrane</keyword>
<evidence type="ECO:0000256" key="6">
    <source>
        <dbReference type="ARBA" id="ARBA00022927"/>
    </source>
</evidence>
<evidence type="ECO:0000256" key="5">
    <source>
        <dbReference type="ARBA" id="ARBA00022692"/>
    </source>
</evidence>
<evidence type="ECO:0000256" key="3">
    <source>
        <dbReference type="ARBA" id="ARBA00022448"/>
    </source>
</evidence>
<dbReference type="GO" id="GO:0005886">
    <property type="term" value="C:plasma membrane"/>
    <property type="evidence" value="ECO:0007669"/>
    <property type="project" value="UniProtKB-SubCell"/>
</dbReference>
<keyword evidence="3" id="KW-0813">Transport</keyword>
<evidence type="ECO:0000256" key="1">
    <source>
        <dbReference type="ARBA" id="ARBA00004162"/>
    </source>
</evidence>
<dbReference type="Pfam" id="PF02699">
    <property type="entry name" value="YajC"/>
    <property type="match status" value="1"/>
</dbReference>
<dbReference type="AlphaFoldDB" id="A0A3G9IRT2"/>
<accession>A0A3G9IRT2</accession>
<keyword evidence="7 11" id="KW-1133">Transmembrane helix</keyword>
<dbReference type="EMBL" id="AP019307">
    <property type="protein sequence ID" value="BBH16331.1"/>
    <property type="molecule type" value="Genomic_DNA"/>
</dbReference>
<dbReference type="KEGG" id="nbe:Back2_06180"/>
<evidence type="ECO:0000313" key="12">
    <source>
        <dbReference type="EMBL" id="BBH16331.1"/>
    </source>
</evidence>
<evidence type="ECO:0000256" key="7">
    <source>
        <dbReference type="ARBA" id="ARBA00022989"/>
    </source>
</evidence>
<dbReference type="Proteomes" id="UP000271573">
    <property type="component" value="Chromosome"/>
</dbReference>